<dbReference type="GO" id="GO:0016020">
    <property type="term" value="C:membrane"/>
    <property type="evidence" value="ECO:0007669"/>
    <property type="project" value="TreeGrafter"/>
</dbReference>
<dbReference type="InParanoid" id="A0A2H3E9N2"/>
<evidence type="ECO:0000313" key="6">
    <source>
        <dbReference type="EMBL" id="PBK98077.1"/>
    </source>
</evidence>
<dbReference type="PANTHER" id="PTHR24185:SF1">
    <property type="entry name" value="CALCIUM-INDEPENDENT PHOSPHOLIPASE A2-GAMMA"/>
    <property type="match status" value="1"/>
</dbReference>
<dbReference type="InterPro" id="IPR016035">
    <property type="entry name" value="Acyl_Trfase/lysoPLipase"/>
</dbReference>
<dbReference type="Pfam" id="PF01734">
    <property type="entry name" value="Patatin"/>
    <property type="match status" value="1"/>
</dbReference>
<sequence length="280" mass="31510">MSTEEALQSYNKMSSLVFGAENRKPFYRDGKFKATTLKKEIQNVVLQAGYSNDQKLLDPDAGRNSKGNAFVCSMTGITLRSPLRFRTYQGLPKQGPDCKIWEATRATSAAPTFFKAIKVASPGGFGPDYVDAGLGFNNPTKEVRDEVKELFGASACYGFQQPKGIEKVLPLELIRVLQRITTDCESVADELAKEYGSDDTSFRFNVLHGAEGVSLDEWKKMSEFVNRTAVQLKTEYELRYREYHYINNTHNKAKYTTKSTHWITYPSLSNHPPHPLLPSP</sequence>
<accession>A0A2H3E9N2</accession>
<dbReference type="AlphaFoldDB" id="A0A2H3E9N2"/>
<dbReference type="STRING" id="47427.A0A2H3E9N2"/>
<evidence type="ECO:0000256" key="3">
    <source>
        <dbReference type="ARBA" id="ARBA00023098"/>
    </source>
</evidence>
<dbReference type="SUPFAM" id="SSF52151">
    <property type="entry name" value="FabD/lysophospholipase-like"/>
    <property type="match status" value="1"/>
</dbReference>
<proteinExistence type="predicted"/>
<dbReference type="OrthoDB" id="630895at2759"/>
<dbReference type="GO" id="GO:0046486">
    <property type="term" value="P:glycerolipid metabolic process"/>
    <property type="evidence" value="ECO:0007669"/>
    <property type="project" value="UniProtKB-ARBA"/>
</dbReference>
<dbReference type="GO" id="GO:0016042">
    <property type="term" value="P:lipid catabolic process"/>
    <property type="evidence" value="ECO:0007669"/>
    <property type="project" value="UniProtKB-KW"/>
</dbReference>
<dbReference type="GO" id="GO:0019369">
    <property type="term" value="P:arachidonate metabolic process"/>
    <property type="evidence" value="ECO:0007669"/>
    <property type="project" value="TreeGrafter"/>
</dbReference>
<evidence type="ECO:0000313" key="7">
    <source>
        <dbReference type="Proteomes" id="UP000217790"/>
    </source>
</evidence>
<feature type="domain" description="PNPLA" evidence="5">
    <location>
        <begin position="1"/>
        <end position="144"/>
    </location>
</feature>
<dbReference type="GO" id="GO:0047499">
    <property type="term" value="F:calcium-independent phospholipase A2 activity"/>
    <property type="evidence" value="ECO:0007669"/>
    <property type="project" value="TreeGrafter"/>
</dbReference>
<protein>
    <submittedName>
        <fullName evidence="6">FabD/lysophospholipase-like protein</fullName>
    </submittedName>
</protein>
<organism evidence="6 7">
    <name type="scientific">Armillaria gallica</name>
    <name type="common">Bulbous honey fungus</name>
    <name type="synonym">Armillaria bulbosa</name>
    <dbReference type="NCBI Taxonomy" id="47427"/>
    <lineage>
        <taxon>Eukaryota</taxon>
        <taxon>Fungi</taxon>
        <taxon>Dikarya</taxon>
        <taxon>Basidiomycota</taxon>
        <taxon>Agaricomycotina</taxon>
        <taxon>Agaricomycetes</taxon>
        <taxon>Agaricomycetidae</taxon>
        <taxon>Agaricales</taxon>
        <taxon>Marasmiineae</taxon>
        <taxon>Physalacriaceae</taxon>
        <taxon>Armillaria</taxon>
    </lineage>
</organism>
<dbReference type="Proteomes" id="UP000217790">
    <property type="component" value="Unassembled WGS sequence"/>
</dbReference>
<evidence type="ECO:0000256" key="2">
    <source>
        <dbReference type="ARBA" id="ARBA00022963"/>
    </source>
</evidence>
<dbReference type="EMBL" id="KZ293648">
    <property type="protein sequence ID" value="PBK98077.1"/>
    <property type="molecule type" value="Genomic_DNA"/>
</dbReference>
<evidence type="ECO:0000256" key="4">
    <source>
        <dbReference type="PROSITE-ProRule" id="PRU01161"/>
    </source>
</evidence>
<keyword evidence="1" id="KW-0378">Hydrolase</keyword>
<reference evidence="7" key="1">
    <citation type="journal article" date="2017" name="Nat. Ecol. Evol.">
        <title>Genome expansion and lineage-specific genetic innovations in the forest pathogenic fungi Armillaria.</title>
        <authorList>
            <person name="Sipos G."/>
            <person name="Prasanna A.N."/>
            <person name="Walter M.C."/>
            <person name="O'Connor E."/>
            <person name="Balint B."/>
            <person name="Krizsan K."/>
            <person name="Kiss B."/>
            <person name="Hess J."/>
            <person name="Varga T."/>
            <person name="Slot J."/>
            <person name="Riley R."/>
            <person name="Boka B."/>
            <person name="Rigling D."/>
            <person name="Barry K."/>
            <person name="Lee J."/>
            <person name="Mihaltcheva S."/>
            <person name="LaButti K."/>
            <person name="Lipzen A."/>
            <person name="Waldron R."/>
            <person name="Moloney N.M."/>
            <person name="Sperisen C."/>
            <person name="Kredics L."/>
            <person name="Vagvoelgyi C."/>
            <person name="Patrignani A."/>
            <person name="Fitzpatrick D."/>
            <person name="Nagy I."/>
            <person name="Doyle S."/>
            <person name="Anderson J.B."/>
            <person name="Grigoriev I.V."/>
            <person name="Gueldener U."/>
            <person name="Muensterkoetter M."/>
            <person name="Nagy L.G."/>
        </authorList>
    </citation>
    <scope>NUCLEOTIDE SEQUENCE [LARGE SCALE GENOMIC DNA]</scope>
    <source>
        <strain evidence="7">Ar21-2</strain>
    </source>
</reference>
<dbReference type="InterPro" id="IPR002641">
    <property type="entry name" value="PNPLA_dom"/>
</dbReference>
<comment type="caution">
    <text evidence="4">Lacks conserved residue(s) required for the propagation of feature annotation.</text>
</comment>
<keyword evidence="7" id="KW-1185">Reference proteome</keyword>
<gene>
    <name evidence="6" type="ORF">ARMGADRAFT_1060054</name>
</gene>
<dbReference type="PROSITE" id="PS51635">
    <property type="entry name" value="PNPLA"/>
    <property type="match status" value="1"/>
</dbReference>
<evidence type="ECO:0000259" key="5">
    <source>
        <dbReference type="PROSITE" id="PS51635"/>
    </source>
</evidence>
<dbReference type="Gene3D" id="3.40.1090.10">
    <property type="entry name" value="Cytosolic phospholipase A2 catalytic domain"/>
    <property type="match status" value="1"/>
</dbReference>
<name>A0A2H3E9N2_ARMGA</name>
<dbReference type="PANTHER" id="PTHR24185">
    <property type="entry name" value="CALCIUM-INDEPENDENT PHOSPHOLIPASE A2-GAMMA"/>
    <property type="match status" value="1"/>
</dbReference>
<evidence type="ECO:0000256" key="1">
    <source>
        <dbReference type="ARBA" id="ARBA00022801"/>
    </source>
</evidence>
<keyword evidence="2" id="KW-0442">Lipid degradation</keyword>
<keyword evidence="3" id="KW-0443">Lipid metabolism</keyword>